<dbReference type="Gene3D" id="3.30.2090.10">
    <property type="entry name" value="Multidrug efflux transporter AcrB TolC docking domain, DN and DC subdomains"/>
    <property type="match status" value="1"/>
</dbReference>
<evidence type="ECO:0000313" key="2">
    <source>
        <dbReference type="EMBL" id="EQD66438.1"/>
    </source>
</evidence>
<dbReference type="GO" id="GO:0005886">
    <property type="term" value="C:plasma membrane"/>
    <property type="evidence" value="ECO:0007669"/>
    <property type="project" value="TreeGrafter"/>
</dbReference>
<organism evidence="2">
    <name type="scientific">mine drainage metagenome</name>
    <dbReference type="NCBI Taxonomy" id="410659"/>
    <lineage>
        <taxon>unclassified sequences</taxon>
        <taxon>metagenomes</taxon>
        <taxon>ecological metagenomes</taxon>
    </lineage>
</organism>
<dbReference type="PRINTS" id="PR00702">
    <property type="entry name" value="ACRIFLAVINRP"/>
</dbReference>
<dbReference type="Gene3D" id="1.20.1640.10">
    <property type="entry name" value="Multidrug efflux transporter AcrB transmembrane domain"/>
    <property type="match status" value="1"/>
</dbReference>
<name>T1BD54_9ZZZZ</name>
<comment type="caution">
    <text evidence="2">The sequence shown here is derived from an EMBL/GenBank/DDBJ whole genome shotgun (WGS) entry which is preliminary data.</text>
</comment>
<evidence type="ECO:0000256" key="1">
    <source>
        <dbReference type="SAM" id="MobiDB-lite"/>
    </source>
</evidence>
<sequence>MSARSPDAGRRFSLPRFALNHPHATIILALIMVLLGVSAYIEIPVRMVPKVPAVDIGVVTQFPGMSARDMQRYITAPIEKRIQIVGGVNYVLGTSQAGYSKVVVYFDTGTNLQRKWLQMQSLLNEISNELPKAGPNTTKPRLVHVNYQNGPAIQFAITRPGMNRTALKEMVDNIILTQFNQLPGVLSAYTFGGDTRQIQVRVDRNKLAAYGLNIHRDPQGDRQRQFQPWRRSADLGGEPGRS</sequence>
<dbReference type="GO" id="GO:0042910">
    <property type="term" value="F:xenobiotic transmembrane transporter activity"/>
    <property type="evidence" value="ECO:0007669"/>
    <property type="project" value="TreeGrafter"/>
</dbReference>
<dbReference type="SUPFAM" id="SSF82693">
    <property type="entry name" value="Multidrug efflux transporter AcrB pore domain, PN1, PN2, PC1 and PC2 subdomains"/>
    <property type="match status" value="1"/>
</dbReference>
<protein>
    <submittedName>
        <fullName evidence="2">Acriflavin resistance protein</fullName>
    </submittedName>
</protein>
<dbReference type="Gene3D" id="3.30.70.1320">
    <property type="entry name" value="Multidrug efflux transporter AcrB pore domain like"/>
    <property type="match status" value="1"/>
</dbReference>
<dbReference type="PANTHER" id="PTHR32063">
    <property type="match status" value="1"/>
</dbReference>
<dbReference type="PANTHER" id="PTHR32063:SF24">
    <property type="entry name" value="CATION EFFLUX SYSTEM (ACRB_ACRD_ACRF FAMILY)"/>
    <property type="match status" value="1"/>
</dbReference>
<feature type="region of interest" description="Disordered" evidence="1">
    <location>
        <begin position="217"/>
        <end position="242"/>
    </location>
</feature>
<dbReference type="Pfam" id="PF00873">
    <property type="entry name" value="ACR_tran"/>
    <property type="match status" value="1"/>
</dbReference>
<dbReference type="EMBL" id="AUZX01005830">
    <property type="protein sequence ID" value="EQD66438.1"/>
    <property type="molecule type" value="Genomic_DNA"/>
</dbReference>
<dbReference type="InterPro" id="IPR001036">
    <property type="entry name" value="Acrflvin-R"/>
</dbReference>
<dbReference type="Gene3D" id="3.30.70.1430">
    <property type="entry name" value="Multidrug efflux transporter AcrB pore domain"/>
    <property type="match status" value="1"/>
</dbReference>
<dbReference type="InterPro" id="IPR027463">
    <property type="entry name" value="AcrB_DN_DC_subdom"/>
</dbReference>
<reference evidence="2" key="1">
    <citation type="submission" date="2013-08" db="EMBL/GenBank/DDBJ databases">
        <authorList>
            <person name="Mendez C."/>
            <person name="Richter M."/>
            <person name="Ferrer M."/>
            <person name="Sanchez J."/>
        </authorList>
    </citation>
    <scope>NUCLEOTIDE SEQUENCE</scope>
</reference>
<dbReference type="AlphaFoldDB" id="T1BD54"/>
<proteinExistence type="predicted"/>
<accession>T1BD54</accession>
<gene>
    <name evidence="2" type="ORF">B1A_08146</name>
</gene>
<reference evidence="2" key="2">
    <citation type="journal article" date="2014" name="ISME J.">
        <title>Microbial stratification in low pH oxic and suboxic macroscopic growths along an acid mine drainage.</title>
        <authorList>
            <person name="Mendez-Garcia C."/>
            <person name="Mesa V."/>
            <person name="Sprenger R.R."/>
            <person name="Richter M."/>
            <person name="Diez M.S."/>
            <person name="Solano J."/>
            <person name="Bargiela R."/>
            <person name="Golyshina O.V."/>
            <person name="Manteca A."/>
            <person name="Ramos J.L."/>
            <person name="Gallego J.R."/>
            <person name="Llorente I."/>
            <person name="Martins Dos Santos V.A."/>
            <person name="Jensen O.N."/>
            <person name="Pelaez A.I."/>
            <person name="Sanchez J."/>
            <person name="Ferrer M."/>
        </authorList>
    </citation>
    <scope>NUCLEOTIDE SEQUENCE</scope>
</reference>